<proteinExistence type="predicted"/>
<sequence length="193" mass="21412">MGFFDRLFGGRFTMPPPDETNASHAAIMREFRTPESKARKQALATLTETLLSAAPEPERARLVRRVLRKYAVDQDATSALTDGLLDPSRGQKLAYLALLNVDWRGFDGFQYLAPHLASASGVQEPYTYLHTGTRPMQAVLDSYDQWLTGFGKRFVHLDSGGDEYVGFIVDAQRVEAIVELAQQAGVKVSLEGF</sequence>
<name>A0A4Y9TE48_PSEFL</name>
<dbReference type="RefSeq" id="WP_065878503.1">
    <property type="nucleotide sequence ID" value="NZ_SPVI01000008.1"/>
</dbReference>
<evidence type="ECO:0000259" key="1">
    <source>
        <dbReference type="Pfam" id="PF20335"/>
    </source>
</evidence>
<organism evidence="2 3">
    <name type="scientific">Pseudomonas fluorescens</name>
    <dbReference type="NCBI Taxonomy" id="294"/>
    <lineage>
        <taxon>Bacteria</taxon>
        <taxon>Pseudomonadati</taxon>
        <taxon>Pseudomonadota</taxon>
        <taxon>Gammaproteobacteria</taxon>
        <taxon>Pseudomonadales</taxon>
        <taxon>Pseudomonadaceae</taxon>
        <taxon>Pseudomonas</taxon>
    </lineage>
</organism>
<reference evidence="2 3" key="1">
    <citation type="submission" date="2019-03" db="EMBL/GenBank/DDBJ databases">
        <title>Biocontrol and xenobiotic degradation properties of endophytic Pseudomonas fluorescens strain BRZ63.</title>
        <authorList>
            <person name="Chlebek D.A."/>
            <person name="Pinski A."/>
            <person name="Zur J.P."/>
            <person name="Michalska J."/>
            <person name="Hupert-Kocurek K.T."/>
        </authorList>
    </citation>
    <scope>NUCLEOTIDE SEQUENCE [LARGE SCALE GENOMIC DNA]</scope>
    <source>
        <strain evidence="2 3">BRZ63</strain>
    </source>
</reference>
<protein>
    <recommendedName>
        <fullName evidence="1">DUF6630 domain-containing protein</fullName>
    </recommendedName>
</protein>
<dbReference type="Pfam" id="PF20335">
    <property type="entry name" value="DUF6630"/>
    <property type="match status" value="1"/>
</dbReference>
<gene>
    <name evidence="2" type="ORF">E4T65_15540</name>
</gene>
<dbReference type="EMBL" id="SPVI01000008">
    <property type="protein sequence ID" value="TFW42685.1"/>
    <property type="molecule type" value="Genomic_DNA"/>
</dbReference>
<dbReference type="Proteomes" id="UP000297322">
    <property type="component" value="Unassembled WGS sequence"/>
</dbReference>
<feature type="domain" description="DUF6630" evidence="1">
    <location>
        <begin position="61"/>
        <end position="189"/>
    </location>
</feature>
<evidence type="ECO:0000313" key="3">
    <source>
        <dbReference type="Proteomes" id="UP000297322"/>
    </source>
</evidence>
<dbReference type="AlphaFoldDB" id="A0A4Y9TE48"/>
<evidence type="ECO:0000313" key="2">
    <source>
        <dbReference type="EMBL" id="TFW42685.1"/>
    </source>
</evidence>
<dbReference type="InterPro" id="IPR046582">
    <property type="entry name" value="DUF6630"/>
</dbReference>
<comment type="caution">
    <text evidence="2">The sequence shown here is derived from an EMBL/GenBank/DDBJ whole genome shotgun (WGS) entry which is preliminary data.</text>
</comment>
<accession>A0A4Y9TE48</accession>